<reference evidence="2" key="1">
    <citation type="submission" date="2023-07" db="EMBL/GenBank/DDBJ databases">
        <title>A chromosome-level genome assembly of Lolium multiflorum.</title>
        <authorList>
            <person name="Chen Y."/>
            <person name="Copetti D."/>
            <person name="Kolliker R."/>
            <person name="Studer B."/>
        </authorList>
    </citation>
    <scope>NUCLEOTIDE SEQUENCE</scope>
    <source>
        <strain evidence="2">02402/16</strain>
        <tissue evidence="2">Leaf</tissue>
    </source>
</reference>
<sequence length="288" mass="30832">MYAGDEDLDRMSTDLSVKDLEKLVRKISSLNKKDPVSSSCRVVPYSGTNALPQNHQTASSLPPLPEGGEVDERAIVADDTQVPSQPESGAAVSQKSAVRSEKEVESEASESTESIPSAVSPKNKRKKDDAEDSGTSKRNSPPVKETVPEEPQPFDAYASALVSSGDEEEEPAVNVTAPMSTSHTLALSETHRTAEETSAPHPELQRSTPATSPRASSPKRARIELGEQFFLAGVSPTPALDDPFINLGTQFIGYRNTVEGLKESLLAADKRADDLAAKLKASEGRLLH</sequence>
<organism evidence="2 3">
    <name type="scientific">Lolium multiflorum</name>
    <name type="common">Italian ryegrass</name>
    <name type="synonym">Lolium perenne subsp. multiflorum</name>
    <dbReference type="NCBI Taxonomy" id="4521"/>
    <lineage>
        <taxon>Eukaryota</taxon>
        <taxon>Viridiplantae</taxon>
        <taxon>Streptophyta</taxon>
        <taxon>Embryophyta</taxon>
        <taxon>Tracheophyta</taxon>
        <taxon>Spermatophyta</taxon>
        <taxon>Magnoliopsida</taxon>
        <taxon>Liliopsida</taxon>
        <taxon>Poales</taxon>
        <taxon>Poaceae</taxon>
        <taxon>BOP clade</taxon>
        <taxon>Pooideae</taxon>
        <taxon>Poodae</taxon>
        <taxon>Poeae</taxon>
        <taxon>Poeae Chloroplast Group 2 (Poeae type)</taxon>
        <taxon>Loliodinae</taxon>
        <taxon>Loliinae</taxon>
        <taxon>Lolium</taxon>
    </lineage>
</organism>
<dbReference type="Proteomes" id="UP001231189">
    <property type="component" value="Unassembled WGS sequence"/>
</dbReference>
<protein>
    <submittedName>
        <fullName evidence="2">Uncharacterized protein</fullName>
    </submittedName>
</protein>
<dbReference type="EMBL" id="JAUUTY010000001">
    <property type="protein sequence ID" value="KAK1696180.1"/>
    <property type="molecule type" value="Genomic_DNA"/>
</dbReference>
<comment type="caution">
    <text evidence="2">The sequence shown here is derived from an EMBL/GenBank/DDBJ whole genome shotgun (WGS) entry which is preliminary data.</text>
</comment>
<evidence type="ECO:0000313" key="2">
    <source>
        <dbReference type="EMBL" id="KAK1696180.1"/>
    </source>
</evidence>
<evidence type="ECO:0000256" key="1">
    <source>
        <dbReference type="SAM" id="MobiDB-lite"/>
    </source>
</evidence>
<feature type="compositionally biased region" description="Polar residues" evidence="1">
    <location>
        <begin position="81"/>
        <end position="94"/>
    </location>
</feature>
<feature type="compositionally biased region" description="Polar residues" evidence="1">
    <location>
        <begin position="36"/>
        <end position="60"/>
    </location>
</feature>
<feature type="compositionally biased region" description="Low complexity" evidence="1">
    <location>
        <begin position="206"/>
        <end position="218"/>
    </location>
</feature>
<feature type="region of interest" description="Disordered" evidence="1">
    <location>
        <begin position="29"/>
        <end position="220"/>
    </location>
</feature>
<dbReference type="AlphaFoldDB" id="A0AAD8U1Y6"/>
<name>A0AAD8U1Y6_LOLMU</name>
<feature type="compositionally biased region" description="Polar residues" evidence="1">
    <location>
        <begin position="177"/>
        <end position="187"/>
    </location>
</feature>
<gene>
    <name evidence="2" type="ORF">QYE76_012877</name>
</gene>
<accession>A0AAD8U1Y6</accession>
<keyword evidence="3" id="KW-1185">Reference proteome</keyword>
<evidence type="ECO:0000313" key="3">
    <source>
        <dbReference type="Proteomes" id="UP001231189"/>
    </source>
</evidence>
<proteinExistence type="predicted"/>